<evidence type="ECO:0000256" key="1">
    <source>
        <dbReference type="SAM" id="Phobius"/>
    </source>
</evidence>
<gene>
    <name evidence="2" type="ORF">A2628_02710</name>
</gene>
<evidence type="ECO:0008006" key="4">
    <source>
        <dbReference type="Google" id="ProtNLM"/>
    </source>
</evidence>
<accession>A0A1F7YFX7</accession>
<reference evidence="2 3" key="1">
    <citation type="journal article" date="2016" name="Nat. Commun.">
        <title>Thousands of microbial genomes shed light on interconnected biogeochemical processes in an aquifer system.</title>
        <authorList>
            <person name="Anantharaman K."/>
            <person name="Brown C.T."/>
            <person name="Hug L.A."/>
            <person name="Sharon I."/>
            <person name="Castelle C.J."/>
            <person name="Probst A.J."/>
            <person name="Thomas B.C."/>
            <person name="Singh A."/>
            <person name="Wilkins M.J."/>
            <person name="Karaoz U."/>
            <person name="Brodie E.L."/>
            <person name="Williams K.H."/>
            <person name="Hubbard S.S."/>
            <person name="Banfield J.F."/>
        </authorList>
    </citation>
    <scope>NUCLEOTIDE SEQUENCE [LARGE SCALE GENOMIC DNA]</scope>
</reference>
<dbReference type="Proteomes" id="UP000179221">
    <property type="component" value="Unassembled WGS sequence"/>
</dbReference>
<evidence type="ECO:0000313" key="3">
    <source>
        <dbReference type="Proteomes" id="UP000179221"/>
    </source>
</evidence>
<proteinExistence type="predicted"/>
<organism evidence="2 3">
    <name type="scientific">Candidatus Woesebacteria bacterium RIFCSPHIGHO2_01_FULL_40_22</name>
    <dbReference type="NCBI Taxonomy" id="1802499"/>
    <lineage>
        <taxon>Bacteria</taxon>
        <taxon>Candidatus Woeseibacteriota</taxon>
    </lineage>
</organism>
<dbReference type="AlphaFoldDB" id="A0A1F7YFX7"/>
<protein>
    <recommendedName>
        <fullName evidence="4">PPM-type phosphatase domain-containing protein</fullName>
    </recommendedName>
</protein>
<comment type="caution">
    <text evidence="2">The sequence shown here is derived from an EMBL/GenBank/DDBJ whole genome shotgun (WGS) entry which is preliminary data.</text>
</comment>
<feature type="transmembrane region" description="Helical" evidence="1">
    <location>
        <begin position="277"/>
        <end position="295"/>
    </location>
</feature>
<name>A0A1F7YFX7_9BACT</name>
<keyword evidence="1" id="KW-0472">Membrane</keyword>
<sequence length="631" mass="69493">MSLNIVFSKLTGTPGESGWSQVHEYIPQEEEKKNVRGRLVAVFATGKSEQGLEDVALGRECLSRLHEEYFGNLEKSAFNCLRDSVKKTTDEFQEILPDLEIAAAVFLDNAVYTAAASGGQVVIYRNGMLAKIIESKRREVVSASGYPKEGDSMVLGTRAFFSEIVGGTLKAALEKDLPLTSTELLAPMAHSSSLTGRIACVVVKFEKEKMASGIVDFLKKENTSDQNAPLRIGYRGLRADKIKGFLGKIFSSLPAKKIYVRVGREDVPKQGSKKSTFLIGIILIVLLLVSIIFGVNDRARKTYKAAYSTELTKANHEYEEAVTLIDVDATRARELFLDSRAIVSTLLTKGIKDPDLSALGEKIKNGEGVILGEFKEDADMFVDLTILTNGFSGEKIAYSEGEAYVFDGVGKKVISVVLASKRSKVFAGPSSLEDGRDIAPYVGKLYVLKGDGIYDVTDKSKKVIDKDWGDESLIFAYGANIYVLDWGNSEIFRFVSGENGFSSRARWLSPGVTGEFSDVGSWVIDGSIWLLKEGDRIIRYNAGNRIAFDPRGVPIEIKDAIAIYTNEELIGMYILMPNEKTVVVLDKDGEYKGRYISDRIGEAKGLVVSEKEKKIILLTGEKLYSIELKHL</sequence>
<evidence type="ECO:0000313" key="2">
    <source>
        <dbReference type="EMBL" id="OGM26227.1"/>
    </source>
</evidence>
<dbReference type="SUPFAM" id="SSF63829">
    <property type="entry name" value="Calcium-dependent phosphotriesterase"/>
    <property type="match status" value="1"/>
</dbReference>
<dbReference type="EMBL" id="MGGL01000015">
    <property type="protein sequence ID" value="OGM26227.1"/>
    <property type="molecule type" value="Genomic_DNA"/>
</dbReference>
<keyword evidence="1" id="KW-1133">Transmembrane helix</keyword>
<keyword evidence="1" id="KW-0812">Transmembrane</keyword>